<accession>A0A367FGV8</accession>
<feature type="transmembrane region" description="Helical" evidence="1">
    <location>
        <begin position="119"/>
        <end position="138"/>
    </location>
</feature>
<feature type="transmembrane region" description="Helical" evidence="1">
    <location>
        <begin position="86"/>
        <end position="107"/>
    </location>
</feature>
<feature type="transmembrane region" description="Helical" evidence="1">
    <location>
        <begin position="173"/>
        <end position="195"/>
    </location>
</feature>
<dbReference type="Proteomes" id="UP000252914">
    <property type="component" value="Unassembled WGS sequence"/>
</dbReference>
<gene>
    <name evidence="2" type="ORF">DTL70_00815</name>
</gene>
<dbReference type="EMBL" id="QOIN01000021">
    <property type="protein sequence ID" value="RCG29149.1"/>
    <property type="molecule type" value="Genomic_DNA"/>
</dbReference>
<name>A0A367FGV8_9ACTN</name>
<proteinExistence type="predicted"/>
<dbReference type="RefSeq" id="WP_114019858.1">
    <property type="nucleotide sequence ID" value="NZ_QOIN01000021.1"/>
</dbReference>
<comment type="caution">
    <text evidence="2">The sequence shown here is derived from an EMBL/GenBank/DDBJ whole genome shotgun (WGS) entry which is preliminary data.</text>
</comment>
<feature type="transmembrane region" description="Helical" evidence="1">
    <location>
        <begin position="202"/>
        <end position="218"/>
    </location>
</feature>
<evidence type="ECO:0000256" key="1">
    <source>
        <dbReference type="SAM" id="Phobius"/>
    </source>
</evidence>
<keyword evidence="1" id="KW-0472">Membrane</keyword>
<keyword evidence="1" id="KW-1133">Transmembrane helix</keyword>
<keyword evidence="3" id="KW-1185">Reference proteome</keyword>
<evidence type="ECO:0000313" key="2">
    <source>
        <dbReference type="EMBL" id="RCG29149.1"/>
    </source>
</evidence>
<evidence type="ECO:0000313" key="3">
    <source>
        <dbReference type="Proteomes" id="UP000252914"/>
    </source>
</evidence>
<feature type="transmembrane region" description="Helical" evidence="1">
    <location>
        <begin position="224"/>
        <end position="243"/>
    </location>
</feature>
<protein>
    <submittedName>
        <fullName evidence="2">Uncharacterized protein</fullName>
    </submittedName>
</protein>
<feature type="transmembrane region" description="Helical" evidence="1">
    <location>
        <begin position="31"/>
        <end position="49"/>
    </location>
</feature>
<sequence>MSRHHTPVVADGTRPTPAHVHRDAWIPGRRIGGAALVLGPLVWFAGLLLRHLATRSADFTPEQQTWFDQQPFAAPAQLAAYQAHPVLVTAGYACFAGGAVVLCPAFITLARIVAPRCPGLARVGGTLVVVGLFSRLYWAGVDHTAFQLVEELGLDQATSTVLDTYGDISYGPWRVPVTAAFGLYIGTLVLAVGAYRAGTFGTARLLLFLLSGTLWTGVLKESGLFDGVVSAVALCPVLVPLGIRVLRGGVPELPTQGPPATGRGPLRILSW</sequence>
<keyword evidence="1" id="KW-0812">Transmembrane</keyword>
<organism evidence="2 3">
    <name type="scientific">Streptomyces diacarni</name>
    <dbReference type="NCBI Taxonomy" id="2800381"/>
    <lineage>
        <taxon>Bacteria</taxon>
        <taxon>Bacillati</taxon>
        <taxon>Actinomycetota</taxon>
        <taxon>Actinomycetes</taxon>
        <taxon>Kitasatosporales</taxon>
        <taxon>Streptomycetaceae</taxon>
        <taxon>Streptomyces</taxon>
    </lineage>
</organism>
<reference evidence="2 3" key="1">
    <citation type="submission" date="2018-06" db="EMBL/GenBank/DDBJ databases">
        <title>Streptomyces reniochalinae sp. nov. and Streptomyces diacarnus sp. nov. from marine sponges.</title>
        <authorList>
            <person name="Li L."/>
        </authorList>
    </citation>
    <scope>NUCLEOTIDE SEQUENCE [LARGE SCALE GENOMIC DNA]</scope>
    <source>
        <strain evidence="2 3">LHW51701</strain>
    </source>
</reference>
<dbReference type="AlphaFoldDB" id="A0A367FGV8"/>